<keyword evidence="2" id="KW-1185">Reference proteome</keyword>
<evidence type="ECO:0000313" key="2">
    <source>
        <dbReference type="Proteomes" id="UP001575622"/>
    </source>
</evidence>
<evidence type="ECO:0000313" key="1">
    <source>
        <dbReference type="EMBL" id="MFB0846516.1"/>
    </source>
</evidence>
<reference evidence="1 2" key="1">
    <citation type="submission" date="2024-09" db="EMBL/GenBank/DDBJ databases">
        <authorList>
            <person name="Makale K.P.P."/>
            <person name="Makhzoum A."/>
            <person name="Rantong G."/>
            <person name="Rahube T.O."/>
        </authorList>
    </citation>
    <scope>NUCLEOTIDE SEQUENCE [LARGE SCALE GENOMIC DNA]</scope>
    <source>
        <strain evidence="1 2">KM_D13</strain>
    </source>
</reference>
<dbReference type="EMBL" id="JBHDLN010000022">
    <property type="protein sequence ID" value="MFB0846516.1"/>
    <property type="molecule type" value="Genomic_DNA"/>
</dbReference>
<proteinExistence type="predicted"/>
<gene>
    <name evidence="1" type="ORF">ACEU3E_30410</name>
</gene>
<name>A0ABV4VA57_9BACL</name>
<organism evidence="1 2">
    <name type="scientific">Paenibacillus oleatilyticus</name>
    <dbReference type="NCBI Taxonomy" id="2594886"/>
    <lineage>
        <taxon>Bacteria</taxon>
        <taxon>Bacillati</taxon>
        <taxon>Bacillota</taxon>
        <taxon>Bacilli</taxon>
        <taxon>Bacillales</taxon>
        <taxon>Paenibacillaceae</taxon>
        <taxon>Paenibacillus</taxon>
    </lineage>
</organism>
<comment type="caution">
    <text evidence="1">The sequence shown here is derived from an EMBL/GenBank/DDBJ whole genome shotgun (WGS) entry which is preliminary data.</text>
</comment>
<dbReference type="RefSeq" id="WP_373956466.1">
    <property type="nucleotide sequence ID" value="NZ_JBHDLN010000022.1"/>
</dbReference>
<sequence>MEKENITMTGLDFVQNVQYFIIKASTDLKGIAYRMSDAKEGSETKSLA</sequence>
<protein>
    <submittedName>
        <fullName evidence="1">Uncharacterized protein</fullName>
    </submittedName>
</protein>
<dbReference type="Proteomes" id="UP001575622">
    <property type="component" value="Unassembled WGS sequence"/>
</dbReference>
<accession>A0ABV4VA57</accession>